<evidence type="ECO:0000256" key="3">
    <source>
        <dbReference type="ARBA" id="ARBA00008726"/>
    </source>
</evidence>
<dbReference type="InterPro" id="IPR053822">
    <property type="entry name" value="SDE2-like_dom"/>
</dbReference>
<accession>A0A132A455</accession>
<dbReference type="EMBL" id="WVUK01000066">
    <property type="protein sequence ID" value="KAF7488569.1"/>
    <property type="molecule type" value="Genomic_DNA"/>
</dbReference>
<evidence type="ECO:0000313" key="13">
    <source>
        <dbReference type="EnsemblMetazoa" id="KAF7488569.1"/>
    </source>
</evidence>
<dbReference type="EnsemblMetazoa" id="SSS_823s_mrna">
    <property type="protein sequence ID" value="KAF7488569.1"/>
    <property type="gene ID" value="SSS_823"/>
</dbReference>
<evidence type="ECO:0000313" key="14">
    <source>
        <dbReference type="Proteomes" id="UP000070412"/>
    </source>
</evidence>
<evidence type="ECO:0000256" key="7">
    <source>
        <dbReference type="ARBA" id="ARBA00023242"/>
    </source>
</evidence>
<keyword evidence="8" id="KW-0131">Cell cycle</keyword>
<evidence type="ECO:0000256" key="2">
    <source>
        <dbReference type="ARBA" id="ARBA00004496"/>
    </source>
</evidence>
<evidence type="ECO:0000256" key="5">
    <source>
        <dbReference type="ARBA" id="ARBA00022664"/>
    </source>
</evidence>
<evidence type="ECO:0000313" key="11">
    <source>
        <dbReference type="EMBL" id="KAF7488569.1"/>
    </source>
</evidence>
<reference evidence="11" key="3">
    <citation type="submission" date="2020-01" db="EMBL/GenBank/DDBJ databases">
        <authorList>
            <person name="Korhonen P.K.K."/>
            <person name="Guangxu M.G."/>
            <person name="Wang T.W."/>
            <person name="Stroehlein A.J.S."/>
            <person name="Young N.D."/>
            <person name="Ang C.-S.A."/>
            <person name="Fernando D.W.F."/>
            <person name="Lu H.L."/>
            <person name="Taylor S.T."/>
            <person name="Ehtesham M.E.M."/>
            <person name="Najaraj S.H.N."/>
            <person name="Harsha G.H.G."/>
            <person name="Madugundu A.M."/>
            <person name="Renuse S.R."/>
            <person name="Holt D.H."/>
            <person name="Pandey A.P."/>
            <person name="Papenfuss A.P."/>
            <person name="Gasser R.B.G."/>
            <person name="Fischer K.F."/>
        </authorList>
    </citation>
    <scope>NUCLEOTIDE SEQUENCE</scope>
    <source>
        <strain evidence="11">SSS_KF_BRIS2020</strain>
    </source>
</reference>
<dbReference type="Proteomes" id="UP000070412">
    <property type="component" value="Unassembled WGS sequence"/>
</dbReference>
<dbReference type="AlphaFoldDB" id="A0A132A455"/>
<keyword evidence="7" id="KW-0539">Nucleus</keyword>
<dbReference type="VEuPathDB" id="VectorBase:SSCA010372"/>
<feature type="compositionally biased region" description="Acidic residues" evidence="9">
    <location>
        <begin position="269"/>
        <end position="280"/>
    </location>
</feature>
<keyword evidence="14" id="KW-1185">Reference proteome</keyword>
<feature type="compositionally biased region" description="Basic and acidic residues" evidence="9">
    <location>
        <begin position="281"/>
        <end position="292"/>
    </location>
</feature>
<organism evidence="12 15">
    <name type="scientific">Sarcoptes scabiei</name>
    <name type="common">Itch mite</name>
    <name type="synonym">Acarus scabiei</name>
    <dbReference type="NCBI Taxonomy" id="52283"/>
    <lineage>
        <taxon>Eukaryota</taxon>
        <taxon>Metazoa</taxon>
        <taxon>Ecdysozoa</taxon>
        <taxon>Arthropoda</taxon>
        <taxon>Chelicerata</taxon>
        <taxon>Arachnida</taxon>
        <taxon>Acari</taxon>
        <taxon>Acariformes</taxon>
        <taxon>Sarcoptiformes</taxon>
        <taxon>Astigmata</taxon>
        <taxon>Psoroptidia</taxon>
        <taxon>Sarcoptoidea</taxon>
        <taxon>Sarcoptidae</taxon>
        <taxon>Sarcoptinae</taxon>
        <taxon>Sarcoptes</taxon>
    </lineage>
</organism>
<keyword evidence="4" id="KW-0963">Cytoplasm</keyword>
<proteinExistence type="inferred from homology"/>
<evidence type="ECO:0000259" key="10">
    <source>
        <dbReference type="Pfam" id="PF22782"/>
    </source>
</evidence>
<feature type="region of interest" description="Disordered" evidence="9">
    <location>
        <begin position="268"/>
        <end position="292"/>
    </location>
</feature>
<dbReference type="OrthoDB" id="547031at2759"/>
<evidence type="ECO:0000256" key="6">
    <source>
        <dbReference type="ARBA" id="ARBA00023187"/>
    </source>
</evidence>
<reference evidence="12 15" key="1">
    <citation type="journal article" date="2015" name="Parasit. Vectors">
        <title>Draft genome of the scabies mite.</title>
        <authorList>
            <person name="Rider S.D.Jr."/>
            <person name="Morgan M.S."/>
            <person name="Arlian L.G."/>
        </authorList>
    </citation>
    <scope>NUCLEOTIDE SEQUENCE [LARGE SCALE GENOMIC DNA]</scope>
    <source>
        <strain evidence="12">Arlian Lab</strain>
    </source>
</reference>
<dbReference type="InterPro" id="IPR051421">
    <property type="entry name" value="RNA_Proc_DNA_Dmg_Regulator"/>
</dbReference>
<feature type="domain" description="SDE2-like" evidence="10">
    <location>
        <begin position="77"/>
        <end position="173"/>
    </location>
</feature>
<dbReference type="Pfam" id="PF22782">
    <property type="entry name" value="SDE2"/>
    <property type="match status" value="1"/>
</dbReference>
<sequence length="292" mass="33464">MFYTIYKSPFDNRIKVIQHCANTILMDQLIQAIHQKENIPSYLNLGFAILRNGKKIHILDAFDGENVFIQVIFGVIGGKGGFGSMLRAIGAQIEKTTNKGACRDLSGRRLRDVNEEQRIKNWIKKQAEKQDDKKKKDKLRKLAEGVLPKDCEYEDGEFERFRTEIPDIIEESINCGINKQKQGCSRESSSSTTTKESKRKFDQTKDQNAINDDEDNVFAKQSRKNLEEESVTDLKFRATSPVKSEFKKNASDCNKIGPKDHYLWLGIDVDSDDDEEEEDRADNGDRNKMNIN</sequence>
<dbReference type="GO" id="GO:0006397">
    <property type="term" value="P:mRNA processing"/>
    <property type="evidence" value="ECO:0007669"/>
    <property type="project" value="UniProtKB-KW"/>
</dbReference>
<dbReference type="Proteomes" id="UP000616769">
    <property type="component" value="Unassembled WGS sequence"/>
</dbReference>
<reference evidence="13" key="4">
    <citation type="submission" date="2022-06" db="UniProtKB">
        <authorList>
            <consortium name="EnsemblMetazoa"/>
        </authorList>
    </citation>
    <scope>IDENTIFICATION</scope>
</reference>
<keyword evidence="6" id="KW-0508">mRNA splicing</keyword>
<feature type="region of interest" description="Disordered" evidence="9">
    <location>
        <begin position="180"/>
        <end position="214"/>
    </location>
</feature>
<dbReference type="GO" id="GO:0008380">
    <property type="term" value="P:RNA splicing"/>
    <property type="evidence" value="ECO:0007669"/>
    <property type="project" value="UniProtKB-KW"/>
</dbReference>
<gene>
    <name evidence="11" type="primary">SSS_823g</name>
    <name evidence="12" type="ORF">QR98_0042200</name>
    <name evidence="11" type="ORF">SSS_823</name>
</gene>
<dbReference type="PANTHER" id="PTHR12786">
    <property type="entry name" value="SPLICING FACTOR SF3A-RELATED"/>
    <property type="match status" value="1"/>
</dbReference>
<evidence type="ECO:0000313" key="12">
    <source>
        <dbReference type="EMBL" id="KPM05751.1"/>
    </source>
</evidence>
<dbReference type="EMBL" id="JXLN01010456">
    <property type="protein sequence ID" value="KPM05751.1"/>
    <property type="molecule type" value="Genomic_DNA"/>
</dbReference>
<name>A0A132A455_SARSC</name>
<evidence type="ECO:0000313" key="15">
    <source>
        <dbReference type="Proteomes" id="UP000616769"/>
    </source>
</evidence>
<feature type="compositionally biased region" description="Low complexity" evidence="9">
    <location>
        <begin position="185"/>
        <end position="194"/>
    </location>
</feature>
<evidence type="ECO:0000256" key="1">
    <source>
        <dbReference type="ARBA" id="ARBA00004123"/>
    </source>
</evidence>
<reference evidence="14" key="2">
    <citation type="journal article" date="2020" name="PLoS Negl. Trop. Dis.">
        <title>High-quality nuclear genome for Sarcoptes scabiei-A critical resource for a neglected parasite.</title>
        <authorList>
            <person name="Korhonen P.K."/>
            <person name="Gasser R.B."/>
            <person name="Ma G."/>
            <person name="Wang T."/>
            <person name="Stroehlein A.J."/>
            <person name="Young N.D."/>
            <person name="Ang C.S."/>
            <person name="Fernando D.D."/>
            <person name="Lu H.C."/>
            <person name="Taylor S."/>
            <person name="Reynolds S.L."/>
            <person name="Mofiz E."/>
            <person name="Najaraj S.H."/>
            <person name="Gowda H."/>
            <person name="Madugundu A."/>
            <person name="Renuse S."/>
            <person name="Holt D."/>
            <person name="Pandey A."/>
            <person name="Papenfuss A.T."/>
            <person name="Fischer K."/>
        </authorList>
    </citation>
    <scope>NUCLEOTIDE SEQUENCE [LARGE SCALE GENOMIC DNA]</scope>
</reference>
<keyword evidence="5" id="KW-0507">mRNA processing</keyword>
<evidence type="ECO:0000256" key="9">
    <source>
        <dbReference type="SAM" id="MobiDB-lite"/>
    </source>
</evidence>
<evidence type="ECO:0000256" key="8">
    <source>
        <dbReference type="ARBA" id="ARBA00023306"/>
    </source>
</evidence>
<protein>
    <submittedName>
        <fullName evidence="11">Protein SDE2 -like protein</fullName>
    </submittedName>
</protein>
<dbReference type="GO" id="GO:0005634">
    <property type="term" value="C:nucleus"/>
    <property type="evidence" value="ECO:0007669"/>
    <property type="project" value="UniProtKB-SubCell"/>
</dbReference>
<comment type="subcellular location">
    <subcellularLocation>
        <location evidence="2">Cytoplasm</location>
    </subcellularLocation>
    <subcellularLocation>
        <location evidence="1">Nucleus</location>
    </subcellularLocation>
</comment>
<feature type="compositionally biased region" description="Basic and acidic residues" evidence="9">
    <location>
        <begin position="195"/>
        <end position="205"/>
    </location>
</feature>
<evidence type="ECO:0000256" key="4">
    <source>
        <dbReference type="ARBA" id="ARBA00022490"/>
    </source>
</evidence>
<comment type="similarity">
    <text evidence="3">Belongs to the SDE2 family.</text>
</comment>
<dbReference type="GO" id="GO:0005737">
    <property type="term" value="C:cytoplasm"/>
    <property type="evidence" value="ECO:0007669"/>
    <property type="project" value="UniProtKB-SubCell"/>
</dbReference>
<dbReference type="PANTHER" id="PTHR12786:SF1">
    <property type="entry name" value="SPLICING REGULATOR SDE2"/>
    <property type="match status" value="1"/>
</dbReference>